<evidence type="ECO:0000256" key="6">
    <source>
        <dbReference type="ARBA" id="ARBA00023163"/>
    </source>
</evidence>
<evidence type="ECO:0000256" key="5">
    <source>
        <dbReference type="ARBA" id="ARBA00023125"/>
    </source>
</evidence>
<reference evidence="9 10" key="1">
    <citation type="submission" date="2017-10" db="EMBL/GenBank/DDBJ databases">
        <title>Integration of genomic and chemical information greatly accelerates assignment of the full stereostructure of myelolactone, a potent inhibitor of myeloma from a marine-derived Micromonospora.</title>
        <authorList>
            <person name="Kim M.C."/>
            <person name="Machado H."/>
            <person name="Jensen P.R."/>
            <person name="Fenical W."/>
        </authorList>
    </citation>
    <scope>NUCLEOTIDE SEQUENCE [LARGE SCALE GENOMIC DNA]</scope>
    <source>
        <strain evidence="9 10">CNY-010</strain>
    </source>
</reference>
<evidence type="ECO:0000313" key="10">
    <source>
        <dbReference type="Proteomes" id="UP000267804"/>
    </source>
</evidence>
<dbReference type="InterPro" id="IPR043135">
    <property type="entry name" value="Fur_C"/>
</dbReference>
<comment type="cofactor">
    <cofactor evidence="7">
        <name>Zn(2+)</name>
        <dbReference type="ChEBI" id="CHEBI:29105"/>
    </cofactor>
    <text evidence="7">Binds 1 zinc ion per subunit.</text>
</comment>
<keyword evidence="7" id="KW-0479">Metal-binding</keyword>
<keyword evidence="6" id="KW-0804">Transcription</keyword>
<dbReference type="PANTHER" id="PTHR33202:SF7">
    <property type="entry name" value="FERRIC UPTAKE REGULATION PROTEIN"/>
    <property type="match status" value="1"/>
</dbReference>
<evidence type="ECO:0000256" key="3">
    <source>
        <dbReference type="ARBA" id="ARBA00022833"/>
    </source>
</evidence>
<dbReference type="PANTHER" id="PTHR33202">
    <property type="entry name" value="ZINC UPTAKE REGULATION PROTEIN"/>
    <property type="match status" value="1"/>
</dbReference>
<evidence type="ECO:0000256" key="1">
    <source>
        <dbReference type="ARBA" id="ARBA00007957"/>
    </source>
</evidence>
<dbReference type="Proteomes" id="UP000267804">
    <property type="component" value="Chromosome"/>
</dbReference>
<feature type="binding site" evidence="7">
    <location>
        <position position="101"/>
    </location>
    <ligand>
        <name>Zn(2+)</name>
        <dbReference type="ChEBI" id="CHEBI:29105"/>
    </ligand>
</feature>
<dbReference type="GO" id="GO:1900376">
    <property type="term" value="P:regulation of secondary metabolite biosynthetic process"/>
    <property type="evidence" value="ECO:0007669"/>
    <property type="project" value="TreeGrafter"/>
</dbReference>
<dbReference type="GO" id="GO:0008270">
    <property type="term" value="F:zinc ion binding"/>
    <property type="evidence" value="ECO:0007669"/>
    <property type="project" value="TreeGrafter"/>
</dbReference>
<organism evidence="9 10">
    <name type="scientific">Micromonospora tulbaghiae</name>
    <dbReference type="NCBI Taxonomy" id="479978"/>
    <lineage>
        <taxon>Bacteria</taxon>
        <taxon>Bacillati</taxon>
        <taxon>Actinomycetota</taxon>
        <taxon>Actinomycetes</taxon>
        <taxon>Micromonosporales</taxon>
        <taxon>Micromonosporaceae</taxon>
        <taxon>Micromonospora</taxon>
    </lineage>
</organism>
<evidence type="ECO:0000313" key="9">
    <source>
        <dbReference type="EMBL" id="AYF30016.1"/>
    </source>
</evidence>
<dbReference type="Gene3D" id="3.30.1490.190">
    <property type="match status" value="1"/>
</dbReference>
<feature type="binding site" evidence="8">
    <location>
        <position position="130"/>
    </location>
    <ligand>
        <name>Fe cation</name>
        <dbReference type="ChEBI" id="CHEBI:24875"/>
    </ligand>
</feature>
<dbReference type="GO" id="GO:0000976">
    <property type="term" value="F:transcription cis-regulatory region binding"/>
    <property type="evidence" value="ECO:0007669"/>
    <property type="project" value="TreeGrafter"/>
</dbReference>
<evidence type="ECO:0000256" key="8">
    <source>
        <dbReference type="PIRSR" id="PIRSR602481-2"/>
    </source>
</evidence>
<dbReference type="RefSeq" id="WP_120571842.1">
    <property type="nucleotide sequence ID" value="NZ_CP024087.1"/>
</dbReference>
<name>A0A386WNQ7_9ACTN</name>
<comment type="similarity">
    <text evidence="1">Belongs to the Fur family.</text>
</comment>
<keyword evidence="5" id="KW-0238">DNA-binding</keyword>
<dbReference type="Pfam" id="PF01475">
    <property type="entry name" value="FUR"/>
    <property type="match status" value="1"/>
</dbReference>
<evidence type="ECO:0000256" key="2">
    <source>
        <dbReference type="ARBA" id="ARBA00022491"/>
    </source>
</evidence>
<dbReference type="KEGG" id="mtua:CSH63_21625"/>
<dbReference type="GO" id="GO:0045892">
    <property type="term" value="P:negative regulation of DNA-templated transcription"/>
    <property type="evidence" value="ECO:0007669"/>
    <property type="project" value="TreeGrafter"/>
</dbReference>
<keyword evidence="3 7" id="KW-0862">Zinc</keyword>
<dbReference type="CDD" id="cd07153">
    <property type="entry name" value="Fur_like"/>
    <property type="match status" value="1"/>
</dbReference>
<feature type="binding site" evidence="7">
    <location>
        <position position="141"/>
    </location>
    <ligand>
        <name>Zn(2+)</name>
        <dbReference type="ChEBI" id="CHEBI:29105"/>
    </ligand>
</feature>
<keyword evidence="4" id="KW-0805">Transcription regulation</keyword>
<proteinExistence type="inferred from homology"/>
<accession>A0A386WNQ7</accession>
<sequence>MTASAGNDVVAKVAAALRNNGDRMTASRRAVIEVLVHEPGHISAEQVAAAAAHVHRSSVYRALETLTELGFVQHVHLGHGSTAYHLINHTGPHLHAQCRSCGTIYDLPGPLLDAVARRLDRDLGFRLEAHHVALSGTCSACTTTT</sequence>
<comment type="cofactor">
    <cofactor evidence="8">
        <name>Mn(2+)</name>
        <dbReference type="ChEBI" id="CHEBI:29035"/>
    </cofactor>
    <cofactor evidence="8">
        <name>Fe(2+)</name>
        <dbReference type="ChEBI" id="CHEBI:29033"/>
    </cofactor>
    <text evidence="8">Binds 1 Mn(2+) or Fe(2+) ion per subunit.</text>
</comment>
<dbReference type="SUPFAM" id="SSF46785">
    <property type="entry name" value="Winged helix' DNA-binding domain"/>
    <property type="match status" value="1"/>
</dbReference>
<keyword evidence="2" id="KW-0678">Repressor</keyword>
<protein>
    <submittedName>
        <fullName evidence="9">Transcriptional repressor</fullName>
    </submittedName>
</protein>
<evidence type="ECO:0000256" key="4">
    <source>
        <dbReference type="ARBA" id="ARBA00023015"/>
    </source>
</evidence>
<dbReference type="InterPro" id="IPR036388">
    <property type="entry name" value="WH-like_DNA-bd_sf"/>
</dbReference>
<dbReference type="GO" id="GO:0003700">
    <property type="term" value="F:DNA-binding transcription factor activity"/>
    <property type="evidence" value="ECO:0007669"/>
    <property type="project" value="InterPro"/>
</dbReference>
<dbReference type="AlphaFoldDB" id="A0A386WNQ7"/>
<feature type="binding site" evidence="7">
    <location>
        <position position="138"/>
    </location>
    <ligand>
        <name>Zn(2+)</name>
        <dbReference type="ChEBI" id="CHEBI:29105"/>
    </ligand>
</feature>
<keyword evidence="8" id="KW-0408">Iron</keyword>
<evidence type="ECO:0000256" key="7">
    <source>
        <dbReference type="PIRSR" id="PIRSR602481-1"/>
    </source>
</evidence>
<dbReference type="InterPro" id="IPR036390">
    <property type="entry name" value="WH_DNA-bd_sf"/>
</dbReference>
<gene>
    <name evidence="9" type="ORF">CSH63_21625</name>
</gene>
<dbReference type="Gene3D" id="1.10.10.10">
    <property type="entry name" value="Winged helix-like DNA-binding domain superfamily/Winged helix DNA-binding domain"/>
    <property type="match status" value="1"/>
</dbReference>
<feature type="binding site" evidence="7">
    <location>
        <position position="98"/>
    </location>
    <ligand>
        <name>Zn(2+)</name>
        <dbReference type="ChEBI" id="CHEBI:29105"/>
    </ligand>
</feature>
<dbReference type="InterPro" id="IPR002481">
    <property type="entry name" value="FUR"/>
</dbReference>
<dbReference type="EMBL" id="CP024087">
    <property type="protein sequence ID" value="AYF30016.1"/>
    <property type="molecule type" value="Genomic_DNA"/>
</dbReference>